<dbReference type="Gene3D" id="1.10.1270.10">
    <property type="entry name" value="TrpR-like"/>
    <property type="match status" value="1"/>
</dbReference>
<reference evidence="2 3" key="1">
    <citation type="journal article" date="2016" name="Nat. Commun.">
        <title>Thousands of microbial genomes shed light on interconnected biogeochemical processes in an aquifer system.</title>
        <authorList>
            <person name="Anantharaman K."/>
            <person name="Brown C.T."/>
            <person name="Hug L.A."/>
            <person name="Sharon I."/>
            <person name="Castelle C.J."/>
            <person name="Probst A.J."/>
            <person name="Thomas B.C."/>
            <person name="Singh A."/>
            <person name="Wilkins M.J."/>
            <person name="Karaoz U."/>
            <person name="Brodie E.L."/>
            <person name="Williams K.H."/>
            <person name="Hubbard S.S."/>
            <person name="Banfield J.F."/>
        </authorList>
    </citation>
    <scope>NUCLEOTIDE SEQUENCE [LARGE SCALE GENOMIC DNA]</scope>
</reference>
<dbReference type="InterPro" id="IPR000831">
    <property type="entry name" value="Trp_repress"/>
</dbReference>
<dbReference type="GO" id="GO:0003700">
    <property type="term" value="F:DNA-binding transcription factor activity"/>
    <property type="evidence" value="ECO:0007669"/>
    <property type="project" value="InterPro"/>
</dbReference>
<dbReference type="SUPFAM" id="SSF48295">
    <property type="entry name" value="TrpR-like"/>
    <property type="match status" value="1"/>
</dbReference>
<dbReference type="PANTHER" id="PTHR40080:SF1">
    <property type="entry name" value="TRPR-LIKE PROTEIN YERC_YECD"/>
    <property type="match status" value="1"/>
</dbReference>
<dbReference type="InterPro" id="IPR010921">
    <property type="entry name" value="Trp_repressor/repl_initiator"/>
</dbReference>
<comment type="caution">
    <text evidence="2">The sequence shown here is derived from an EMBL/GenBank/DDBJ whole genome shotgun (WGS) entry which is preliminary data.</text>
</comment>
<accession>A0A1F5G1W0</accession>
<dbReference type="AlphaFoldDB" id="A0A1F5G1W0"/>
<dbReference type="PANTHER" id="PTHR40080">
    <property type="entry name" value="LMO1763 PROTEIN"/>
    <property type="match status" value="1"/>
</dbReference>
<evidence type="ECO:0000313" key="2">
    <source>
        <dbReference type="EMBL" id="OGD85866.1"/>
    </source>
</evidence>
<protein>
    <recommendedName>
        <fullName evidence="4">TrpR like protein, YerC/YecD</fullName>
    </recommendedName>
</protein>
<feature type="region of interest" description="Disordered" evidence="1">
    <location>
        <begin position="100"/>
        <end position="127"/>
    </location>
</feature>
<evidence type="ECO:0000256" key="1">
    <source>
        <dbReference type="SAM" id="MobiDB-lite"/>
    </source>
</evidence>
<dbReference type="EMBL" id="MFAV01000042">
    <property type="protein sequence ID" value="OGD85866.1"/>
    <property type="molecule type" value="Genomic_DNA"/>
</dbReference>
<sequence length="139" mass="15666">MTKPQDIPRDPNFLAEVEFLYQVLFQTIENPDDCKSLLKDLLTDSELRMIQNRWRVARFLDEGKSIRDTAAEAGVGTDTVERIAKRLSAGAGGLQKALEIIRTPKEKGKSQERAGYKKEQEEKTSVPTLGRWVFGAGKK</sequence>
<dbReference type="GO" id="GO:0043565">
    <property type="term" value="F:sequence-specific DNA binding"/>
    <property type="evidence" value="ECO:0007669"/>
    <property type="project" value="InterPro"/>
</dbReference>
<gene>
    <name evidence="2" type="ORF">A2Z23_00875</name>
</gene>
<proteinExistence type="predicted"/>
<dbReference type="Proteomes" id="UP000176628">
    <property type="component" value="Unassembled WGS sequence"/>
</dbReference>
<dbReference type="InterPro" id="IPR038116">
    <property type="entry name" value="TrpR-like_sf"/>
</dbReference>
<dbReference type="InterPro" id="IPR013368">
    <property type="entry name" value="YecD_YerC"/>
</dbReference>
<dbReference type="Pfam" id="PF01371">
    <property type="entry name" value="Trp_repressor"/>
    <property type="match status" value="1"/>
</dbReference>
<evidence type="ECO:0008006" key="4">
    <source>
        <dbReference type="Google" id="ProtNLM"/>
    </source>
</evidence>
<evidence type="ECO:0000313" key="3">
    <source>
        <dbReference type="Proteomes" id="UP000176628"/>
    </source>
</evidence>
<name>A0A1F5G1W0_9BACT</name>
<organism evidence="2 3">
    <name type="scientific">Candidatus Curtissbacteria bacterium RBG_16_39_7</name>
    <dbReference type="NCBI Taxonomy" id="1797707"/>
    <lineage>
        <taxon>Bacteria</taxon>
        <taxon>Candidatus Curtissiibacteriota</taxon>
    </lineage>
</organism>
<feature type="compositionally biased region" description="Basic and acidic residues" evidence="1">
    <location>
        <begin position="102"/>
        <end position="124"/>
    </location>
</feature>